<organism evidence="2 3">
    <name type="scientific">Ilyomonas limi</name>
    <dbReference type="NCBI Taxonomy" id="2575867"/>
    <lineage>
        <taxon>Bacteria</taxon>
        <taxon>Pseudomonadati</taxon>
        <taxon>Bacteroidota</taxon>
        <taxon>Chitinophagia</taxon>
        <taxon>Chitinophagales</taxon>
        <taxon>Chitinophagaceae</taxon>
        <taxon>Ilyomonas</taxon>
    </lineage>
</organism>
<dbReference type="OrthoDB" id="945117at2"/>
<name>A0A4U3L3H5_9BACT</name>
<keyword evidence="1" id="KW-0732">Signal</keyword>
<evidence type="ECO:0000313" key="3">
    <source>
        <dbReference type="Proteomes" id="UP000305848"/>
    </source>
</evidence>
<feature type="signal peptide" evidence="1">
    <location>
        <begin position="1"/>
        <end position="20"/>
    </location>
</feature>
<dbReference type="AlphaFoldDB" id="A0A4U3L3H5"/>
<dbReference type="RefSeq" id="WP_137261465.1">
    <property type="nucleotide sequence ID" value="NZ_SZQL01000006.1"/>
</dbReference>
<evidence type="ECO:0000256" key="1">
    <source>
        <dbReference type="SAM" id="SignalP"/>
    </source>
</evidence>
<protein>
    <recommendedName>
        <fullName evidence="4">Porin family protein</fullName>
    </recommendedName>
</protein>
<dbReference type="EMBL" id="SZQL01000006">
    <property type="protein sequence ID" value="TKK68844.1"/>
    <property type="molecule type" value="Genomic_DNA"/>
</dbReference>
<evidence type="ECO:0000313" key="2">
    <source>
        <dbReference type="EMBL" id="TKK68844.1"/>
    </source>
</evidence>
<gene>
    <name evidence="2" type="ORF">FC093_09105</name>
</gene>
<proteinExistence type="predicted"/>
<sequence length="197" mass="21130">MKKILTLLVVALGAATVSHAQLQRGNVLVGSDLAGFQIGLKKGAETDISISPKAMWFIKDNVAVGAYVRFDLATAKGAGTQTVYGVGPIARYYVNSQKVNLLQHGRWFFEGNVGIEGTNSSDGNGNNYNTNGLGLGVGPGYAYFITPNVGLETLLKYNGQVGFGNQTSTSYLNLNIGFQIYLPGRATRDKIMRDETK</sequence>
<accession>A0A4U3L3H5</accession>
<feature type="chain" id="PRO_5020986931" description="Porin family protein" evidence="1">
    <location>
        <begin position="21"/>
        <end position="197"/>
    </location>
</feature>
<comment type="caution">
    <text evidence="2">The sequence shown here is derived from an EMBL/GenBank/DDBJ whole genome shotgun (WGS) entry which is preliminary data.</text>
</comment>
<evidence type="ECO:0008006" key="4">
    <source>
        <dbReference type="Google" id="ProtNLM"/>
    </source>
</evidence>
<reference evidence="2 3" key="1">
    <citation type="submission" date="2019-05" db="EMBL/GenBank/DDBJ databases">
        <title>Panacibacter sp. strain 17mud1-8 Genome sequencing and assembly.</title>
        <authorList>
            <person name="Chhetri G."/>
        </authorList>
    </citation>
    <scope>NUCLEOTIDE SEQUENCE [LARGE SCALE GENOMIC DNA]</scope>
    <source>
        <strain evidence="2 3">17mud1-8</strain>
    </source>
</reference>
<dbReference type="Proteomes" id="UP000305848">
    <property type="component" value="Unassembled WGS sequence"/>
</dbReference>
<keyword evidence="3" id="KW-1185">Reference proteome</keyword>